<dbReference type="eggNOG" id="COG0084">
    <property type="taxonomic scope" value="Bacteria"/>
</dbReference>
<dbReference type="GO" id="GO:0005829">
    <property type="term" value="C:cytosol"/>
    <property type="evidence" value="ECO:0007669"/>
    <property type="project" value="TreeGrafter"/>
</dbReference>
<dbReference type="PIRSF" id="PIRSF005902">
    <property type="entry name" value="DNase_TatD"/>
    <property type="match status" value="1"/>
</dbReference>
<dbReference type="Proteomes" id="UP000000562">
    <property type="component" value="Chromosome"/>
</dbReference>
<evidence type="ECO:0000313" key="6">
    <source>
        <dbReference type="EMBL" id="BAC24242.1"/>
    </source>
</evidence>
<evidence type="ECO:0000256" key="3">
    <source>
        <dbReference type="ARBA" id="ARBA00022723"/>
    </source>
</evidence>
<feature type="binding site" evidence="5">
    <location>
        <position position="95"/>
    </location>
    <ligand>
        <name>a divalent metal cation</name>
        <dbReference type="ChEBI" id="CHEBI:60240"/>
        <label>1</label>
    </ligand>
</feature>
<dbReference type="GO" id="GO:0046872">
    <property type="term" value="F:metal ion binding"/>
    <property type="evidence" value="ECO:0007669"/>
    <property type="project" value="UniProtKB-KW"/>
</dbReference>
<dbReference type="HOGENOM" id="CLU_031506_4_0_6"/>
<feature type="binding site" evidence="5">
    <location>
        <position position="7"/>
    </location>
    <ligand>
        <name>a divalent metal cation</name>
        <dbReference type="ChEBI" id="CHEBI:60240"/>
        <label>1</label>
    </ligand>
</feature>
<comment type="similarity">
    <text evidence="2">Belongs to the metallo-dependent hydrolases superfamily. TatD-type hydrolase family.</text>
</comment>
<gene>
    <name evidence="6" type="primary">ycfH</name>
</gene>
<sequence>MFLIDSHCHLDLLIDNNKSKNNIDDVICNAEKKNVKLILSVCISIDGFFSMKKTLNNRKNVLMSCGVHPLYIDEKYNFNVLKNLSDKNYVVAIGETGLDFSHGKKNIYIQKKVFIDHINISKKLKKPIIVHTRNSAKESFKILKEKNIYQSGCIIHCFTEDKNIAKMFLDIGCYISFSGIVTFNNAELIRESVKYVPLDRILIETDSPYLTPVPYRGKKNQPSYLFFIAKCISKIKKINLEQFSKITSNNFKNLFSNISINIEN</sequence>
<dbReference type="OrthoDB" id="9810005at2"/>
<dbReference type="AlphaFoldDB" id="Q8D3A5"/>
<dbReference type="Gene3D" id="3.20.20.140">
    <property type="entry name" value="Metal-dependent hydrolases"/>
    <property type="match status" value="1"/>
</dbReference>
<dbReference type="PANTHER" id="PTHR46124">
    <property type="entry name" value="D-AMINOACYL-TRNA DEACYLASE"/>
    <property type="match status" value="1"/>
</dbReference>
<proteinExistence type="inferred from homology"/>
<protein>
    <submittedName>
        <fullName evidence="6">YcfH protein</fullName>
    </submittedName>
</protein>
<dbReference type="FunFam" id="3.20.20.140:FF:000005">
    <property type="entry name" value="TatD family hydrolase"/>
    <property type="match status" value="1"/>
</dbReference>
<reference evidence="6 7" key="1">
    <citation type="journal article" date="2002" name="Nat. Genet.">
        <title>Genome sequence of the endocellular obligate symbiont of tsetse flies, Wigglesworthia glossinidia.</title>
        <authorList>
            <person name="Akman L."/>
            <person name="Yamashita A."/>
            <person name="Watanabe H."/>
            <person name="Oshima K."/>
            <person name="Shiba T."/>
            <person name="Hattori M."/>
            <person name="Aksoy S."/>
        </authorList>
    </citation>
    <scope>NUCLEOTIDE SEQUENCE [LARGE SCALE GENOMIC DNA]</scope>
</reference>
<comment type="cofactor">
    <cofactor evidence="1">
        <name>a divalent metal cation</name>
        <dbReference type="ChEBI" id="CHEBI:60240"/>
    </cofactor>
</comment>
<dbReference type="NCBIfam" id="TIGR00010">
    <property type="entry name" value="YchF/TatD family DNA exonuclease"/>
    <property type="match status" value="1"/>
</dbReference>
<feature type="binding site" evidence="5">
    <location>
        <position position="206"/>
    </location>
    <ligand>
        <name>a divalent metal cation</name>
        <dbReference type="ChEBI" id="CHEBI:60240"/>
        <label>1</label>
    </ligand>
</feature>
<evidence type="ECO:0000256" key="5">
    <source>
        <dbReference type="PIRSR" id="PIRSR005902-1"/>
    </source>
</evidence>
<dbReference type="InterPro" id="IPR032466">
    <property type="entry name" value="Metal_Hydrolase"/>
</dbReference>
<dbReference type="GO" id="GO:0004536">
    <property type="term" value="F:DNA nuclease activity"/>
    <property type="evidence" value="ECO:0007669"/>
    <property type="project" value="InterPro"/>
</dbReference>
<dbReference type="InterPro" id="IPR001130">
    <property type="entry name" value="TatD-like"/>
</dbReference>
<organism evidence="6 7">
    <name type="scientific">Wigglesworthia glossinidia brevipalpis</name>
    <dbReference type="NCBI Taxonomy" id="36870"/>
    <lineage>
        <taxon>Bacteria</taxon>
        <taxon>Pseudomonadati</taxon>
        <taxon>Pseudomonadota</taxon>
        <taxon>Gammaproteobacteria</taxon>
        <taxon>Enterobacterales</taxon>
        <taxon>Erwiniaceae</taxon>
        <taxon>Wigglesworthia</taxon>
    </lineage>
</organism>
<dbReference type="PROSITE" id="PS01091">
    <property type="entry name" value="TATD_3"/>
    <property type="match status" value="1"/>
</dbReference>
<dbReference type="CDD" id="cd01310">
    <property type="entry name" value="TatD_DNAse"/>
    <property type="match status" value="1"/>
</dbReference>
<dbReference type="PROSITE" id="PS01137">
    <property type="entry name" value="TATD_1"/>
    <property type="match status" value="1"/>
</dbReference>
<evidence type="ECO:0000256" key="2">
    <source>
        <dbReference type="ARBA" id="ARBA00009275"/>
    </source>
</evidence>
<dbReference type="STRING" id="36870.gene:10368574"/>
<evidence type="ECO:0000256" key="4">
    <source>
        <dbReference type="ARBA" id="ARBA00022801"/>
    </source>
</evidence>
<keyword evidence="4" id="KW-0378">Hydrolase</keyword>
<accession>Q8D3A5</accession>
<dbReference type="InterPro" id="IPR018228">
    <property type="entry name" value="DNase_TatD-rel_CS"/>
</dbReference>
<dbReference type="KEGG" id="wbr:ycfH"/>
<dbReference type="EMBL" id="BA000021">
    <property type="protein sequence ID" value="BAC24242.1"/>
    <property type="molecule type" value="Genomic_DNA"/>
</dbReference>
<feature type="binding site" evidence="5">
    <location>
        <position position="9"/>
    </location>
    <ligand>
        <name>a divalent metal cation</name>
        <dbReference type="ChEBI" id="CHEBI:60240"/>
        <label>1</label>
    </ligand>
</feature>
<dbReference type="InterPro" id="IPR015991">
    <property type="entry name" value="TatD/YcfH-like"/>
</dbReference>
<dbReference type="GO" id="GO:0016788">
    <property type="term" value="F:hydrolase activity, acting on ester bonds"/>
    <property type="evidence" value="ECO:0007669"/>
    <property type="project" value="InterPro"/>
</dbReference>
<dbReference type="SUPFAM" id="SSF51556">
    <property type="entry name" value="Metallo-dependent hydrolases"/>
    <property type="match status" value="1"/>
</dbReference>
<feature type="binding site" evidence="5">
    <location>
        <position position="131"/>
    </location>
    <ligand>
        <name>a divalent metal cation</name>
        <dbReference type="ChEBI" id="CHEBI:60240"/>
        <label>2</label>
    </ligand>
</feature>
<name>Q8D3A5_WIGBR</name>
<keyword evidence="7" id="KW-1185">Reference proteome</keyword>
<evidence type="ECO:0000256" key="1">
    <source>
        <dbReference type="ARBA" id="ARBA00001968"/>
    </source>
</evidence>
<feature type="binding site" evidence="5">
    <location>
        <position position="156"/>
    </location>
    <ligand>
        <name>a divalent metal cation</name>
        <dbReference type="ChEBI" id="CHEBI:60240"/>
        <label>2</label>
    </ligand>
</feature>
<keyword evidence="3 5" id="KW-0479">Metal-binding</keyword>
<dbReference type="PANTHER" id="PTHR46124:SF2">
    <property type="entry name" value="D-AMINOACYL-TRNA DEACYLASE"/>
    <property type="match status" value="1"/>
</dbReference>
<evidence type="ECO:0000313" key="7">
    <source>
        <dbReference type="Proteomes" id="UP000000562"/>
    </source>
</evidence>
<dbReference type="Pfam" id="PF01026">
    <property type="entry name" value="TatD_DNase"/>
    <property type="match status" value="1"/>
</dbReference>